<dbReference type="InterPro" id="IPR011959">
    <property type="entry name" value="CHP02270"/>
</dbReference>
<accession>A0A0H4XQ59</accession>
<dbReference type="NCBIfam" id="TIGR02270">
    <property type="entry name" value="TIGR02270 family protein"/>
    <property type="match status" value="1"/>
</dbReference>
<dbReference type="PATRIC" id="fig|1297742.4.peg.7534"/>
<name>A0A0H4XQ59_9BACT</name>
<evidence type="ECO:0000313" key="1">
    <source>
        <dbReference type="EMBL" id="AKQ70492.1"/>
    </source>
</evidence>
<evidence type="ECO:0000313" key="2">
    <source>
        <dbReference type="Proteomes" id="UP000009026"/>
    </source>
</evidence>
<organism evidence="1 2">
    <name type="scientific">Pseudomyxococcus hansupus</name>
    <dbReference type="NCBI Taxonomy" id="1297742"/>
    <lineage>
        <taxon>Bacteria</taxon>
        <taxon>Pseudomonadati</taxon>
        <taxon>Myxococcota</taxon>
        <taxon>Myxococcia</taxon>
        <taxon>Myxococcales</taxon>
        <taxon>Cystobacterineae</taxon>
        <taxon>Myxococcaceae</taxon>
        <taxon>Pseudomyxococcus</taxon>
    </lineage>
</organism>
<dbReference type="Proteomes" id="UP000009026">
    <property type="component" value="Chromosome"/>
</dbReference>
<dbReference type="RefSeq" id="WP_002633898.1">
    <property type="nucleotide sequence ID" value="NZ_CP012109.1"/>
</dbReference>
<proteinExistence type="predicted"/>
<dbReference type="KEGG" id="mym:A176_007404"/>
<evidence type="ECO:0008006" key="3">
    <source>
        <dbReference type="Google" id="ProtNLM"/>
    </source>
</evidence>
<gene>
    <name evidence="1" type="ORF">A176_007404</name>
</gene>
<dbReference type="eggNOG" id="COG1413">
    <property type="taxonomic scope" value="Bacteria"/>
</dbReference>
<dbReference type="AlphaFoldDB" id="A0A0H4XQ59"/>
<dbReference type="STRING" id="1297742.A176_007404"/>
<reference evidence="1 2" key="1">
    <citation type="journal article" date="2016" name="PLoS ONE">
        <title>Complete Genome Sequence and Comparative Genomics of a Novel Myxobacterium Myxococcus hansupus.</title>
        <authorList>
            <person name="Sharma G."/>
            <person name="Narwani T."/>
            <person name="Subramanian S."/>
        </authorList>
    </citation>
    <scope>NUCLEOTIDE SEQUENCE [LARGE SCALE GENOMIC DNA]</scope>
    <source>
        <strain evidence="2">mixupus</strain>
    </source>
</reference>
<sequence length="438" mass="48374">MYPDIVHGWAISERHLSEGAFLWARLENIYRSSRHTLEDAAEQEQRLRAHVDGLLIGGHAVAARLLKPALEEEDAALVATAATALLLQEAQVAGVLGLLKEGTEFQHQALRRALERCEREDLEARLAALPSSLPDSARVAVLEVQALRGWDAGAALLPALKSESPEVTAAALRAARATPARVEPRMLHPLLDSPSLEVRDAALALGVALGSRSALRRCQQLVAQQARGSRRAMEWLALGGEPSDLEALLALTRVTALRCDAVWALGFSGRVSVAEAALAWMRDEDLRFAKLASEAFSAITGLELEGVYRRELDEEEADIPLEEEDLDADLTPSPEEDLPAAAADRVTAWWAEARKRFDTQGRYLRGKPFSAPVLQEALRQEPMRRRHVLAQEATLRSRGTQRLETRTPALQQRFALVRPWTFREADVRAPLKHFLGQE</sequence>
<protein>
    <recommendedName>
        <fullName evidence="3">TIGR02270 family protein</fullName>
    </recommendedName>
</protein>
<keyword evidence="2" id="KW-1185">Reference proteome</keyword>
<dbReference type="OrthoDB" id="5494927at2"/>
<dbReference type="EMBL" id="CP012109">
    <property type="protein sequence ID" value="AKQ70492.1"/>
    <property type="molecule type" value="Genomic_DNA"/>
</dbReference>